<gene>
    <name evidence="4" type="ORF">URODEC1_LOCUS62312</name>
</gene>
<organism evidence="4 5">
    <name type="scientific">Urochloa decumbens</name>
    <dbReference type="NCBI Taxonomy" id="240449"/>
    <lineage>
        <taxon>Eukaryota</taxon>
        <taxon>Viridiplantae</taxon>
        <taxon>Streptophyta</taxon>
        <taxon>Embryophyta</taxon>
        <taxon>Tracheophyta</taxon>
        <taxon>Spermatophyta</taxon>
        <taxon>Magnoliopsida</taxon>
        <taxon>Liliopsida</taxon>
        <taxon>Poales</taxon>
        <taxon>Poaceae</taxon>
        <taxon>PACMAD clade</taxon>
        <taxon>Panicoideae</taxon>
        <taxon>Panicodae</taxon>
        <taxon>Paniceae</taxon>
        <taxon>Melinidinae</taxon>
        <taxon>Urochloa</taxon>
    </lineage>
</organism>
<feature type="compositionally biased region" description="Basic and acidic residues" evidence="2">
    <location>
        <begin position="490"/>
        <end position="500"/>
    </location>
</feature>
<dbReference type="PANTHER" id="PTHR33453:SF37">
    <property type="entry name" value="RRNA N-GLYCOSYLASE"/>
    <property type="match status" value="1"/>
</dbReference>
<proteinExistence type="inferred from homology"/>
<dbReference type="InterPro" id="IPR001574">
    <property type="entry name" value="Ribosome_inactivat_prot"/>
</dbReference>
<evidence type="ECO:0000259" key="3">
    <source>
        <dbReference type="Pfam" id="PF20241"/>
    </source>
</evidence>
<dbReference type="SUPFAM" id="SSF56371">
    <property type="entry name" value="Ribosome inactivating proteins (RIP)"/>
    <property type="match status" value="2"/>
</dbReference>
<dbReference type="Pfam" id="PF00161">
    <property type="entry name" value="RIP"/>
    <property type="match status" value="2"/>
</dbReference>
<dbReference type="GO" id="GO:0017148">
    <property type="term" value="P:negative regulation of translation"/>
    <property type="evidence" value="ECO:0007669"/>
    <property type="project" value="UniProtKB-KW"/>
</dbReference>
<feature type="compositionally biased region" description="Polar residues" evidence="2">
    <location>
        <begin position="456"/>
        <end position="476"/>
    </location>
</feature>
<comment type="similarity">
    <text evidence="1">Belongs to the ribosome-inactivating protein family.</text>
</comment>
<feature type="compositionally biased region" description="Polar residues" evidence="2">
    <location>
        <begin position="865"/>
        <end position="875"/>
    </location>
</feature>
<keyword evidence="1" id="KW-0800">Toxin</keyword>
<dbReference type="Pfam" id="PF20241">
    <property type="entry name" value="DUF6598"/>
    <property type="match status" value="1"/>
</dbReference>
<reference evidence="4" key="1">
    <citation type="submission" date="2024-10" db="EMBL/GenBank/DDBJ databases">
        <authorList>
            <person name="Ryan C."/>
        </authorList>
    </citation>
    <scope>NUCLEOTIDE SEQUENCE [LARGE SCALE GENOMIC DNA]</scope>
</reference>
<name>A0ABC9B7W1_9POAL</name>
<feature type="compositionally biased region" description="Basic and acidic residues" evidence="2">
    <location>
        <begin position="823"/>
        <end position="854"/>
    </location>
</feature>
<dbReference type="Proteomes" id="UP001497457">
    <property type="component" value="Chromosome 24b"/>
</dbReference>
<comment type="catalytic activity">
    <reaction evidence="1">
        <text>Endohydrolysis of the N-glycosidic bond at one specific adenosine on the 28S rRNA.</text>
        <dbReference type="EC" id="3.2.2.22"/>
    </reaction>
</comment>
<dbReference type="GO" id="GO:0006952">
    <property type="term" value="P:defense response"/>
    <property type="evidence" value="ECO:0007669"/>
    <property type="project" value="UniProtKB-KW"/>
</dbReference>
<feature type="region of interest" description="Disordered" evidence="2">
    <location>
        <begin position="1300"/>
        <end position="1320"/>
    </location>
</feature>
<keyword evidence="1" id="KW-0652">Protein synthesis inhibitor</keyword>
<feature type="region of interest" description="Disordered" evidence="2">
    <location>
        <begin position="281"/>
        <end position="317"/>
    </location>
</feature>
<evidence type="ECO:0000313" key="5">
    <source>
        <dbReference type="Proteomes" id="UP001497457"/>
    </source>
</evidence>
<dbReference type="PANTHER" id="PTHR33453">
    <property type="match status" value="1"/>
</dbReference>
<feature type="compositionally biased region" description="Basic and acidic residues" evidence="2">
    <location>
        <begin position="879"/>
        <end position="893"/>
    </location>
</feature>
<feature type="compositionally biased region" description="Polar residues" evidence="2">
    <location>
        <begin position="1303"/>
        <end position="1318"/>
    </location>
</feature>
<feature type="region of interest" description="Disordered" evidence="2">
    <location>
        <begin position="433"/>
        <end position="536"/>
    </location>
</feature>
<dbReference type="InterPro" id="IPR016138">
    <property type="entry name" value="Ribosome_inactivat_prot_sub1"/>
</dbReference>
<evidence type="ECO:0000256" key="2">
    <source>
        <dbReference type="SAM" id="MobiDB-lite"/>
    </source>
</evidence>
<evidence type="ECO:0000313" key="4">
    <source>
        <dbReference type="EMBL" id="CAL4995351.1"/>
    </source>
</evidence>
<keyword evidence="1" id="KW-0611">Plant defense</keyword>
<feature type="domain" description="DUF6598" evidence="3">
    <location>
        <begin position="968"/>
        <end position="1154"/>
    </location>
</feature>
<protein>
    <recommendedName>
        <fullName evidence="3">DUF6598 domain-containing protein</fullName>
    </recommendedName>
</protein>
<sequence>MDLGDSKSQSLSLASSVVAVPCGWTLHIKVDLKIETYNDEREINNPENWNETTMFNYDEASNNKTAPFTTVDGHKVLEVNIKWSQPDGSCPVEDVRVSSDSPDNIVYTIGDAMSFTEFIMTLRSILAHHGGNHDILDHHDFLNLSSTRQHPLLAKTHAEEPARWLHVKLVEGKEITSSWATLLMRGDDLYVHGFKNQYGTYGLNNERGGHCLLRIKYKPLGLDVSYGSLLRNTDDDDASREVVVTKLSNPGLGRDFATDAVRVLSSYIGGVVVKGDEDNDKRRRDAVKADNDKRRRDAVKADNDKRRRDAVKADNDKRRRAVGKALAGLIFMICESARTNPIHDYVARGWNNGWAFDKHLMDKYVWRRPGEQGFWGHGSQMLRDWEDSGNYTKPDRHTLRLLRDIYLVRNGGLSSKAANPTVYSNKNNKMDLRMLGAKPNNRPSKPSTGETKKRPISNNDEASGNQEPMPKNSRSSDGGRRRCIAIQPEEDGRRSSRQEDNNSLPKKQPVVGDSERRPNPDAAKGRGRPRVELSAIHFTKPPTYGMEIIIFDGKRGQIVFNKKGRQQGDHEEQSHGKQGMSKLMLTRPYTGISAEYGCSTIRIDVPNTDPLGLECDVGADMCLSTVNNSKQLQLRLARNVVAVPCGKVLHIEVDLPIKTSKGNFKRLERILEFKDRKPIGIHEDDEGDKVEMNITRYPEAAEMYTAGPKQTIVRIGKRAHRLLKIIAAAIRELDLTKSSPTKFDPTYQFIPTKVKITEEIIGEHKLAARMYQQIQAKVVKDPMIDLVHDGSEPPEAGVALAERTKANNCILSYCSGSKPAAGETKKSTTGDSKDSGTQEQPRKTQRGNDGDRRSLASQPGEDSGRSSGQEDNNSPPEKPVGDSEKHPSHDATKGRGRPRVELLAMHFTEAPTNITEIIVFDGKRGHIVFNKMGQQQEDQEEQSHEEQIQLIRSHGESNLRLLGATRTMFKLVLTGPNRGISVEYGCFTIRIDTPNADPVRFEWDCDNSDDADEVDAPKPKPRWIKDKDDRKIAQVTYAVMSNALEATVDVILDLKDGHSLCGQDGKIAAHIDGFGVRSDLFHQTCVTGQCLSTVNNLKHLQLQLARNVVAVPCGKVLHIEVDLPIKTSKGNFKRLERILEFKDRKSTDIHEDDEGDKVKVNITWYPEAAEMATARPKQPIVRFDKRAYHLLMITTTAIRELDQTNSSPKKIGRTYQCILENVKIIERIVDHKLAGTIYQLIQQKVKVIEETGDPKLAAWMYQQIHHAQFEMSTTPSRQPKQTSSEEECITSALADTSHLAETEMSTAGPSHPTEQTGNEISEEESIITTAETSHSEEVPVVYPVGDELSFISFMMNLRRTLADHKDGEDILDRHHDSNISSTREHPLLAKNRHDQPARWLHIKLEVAGEEATLLVRDDNMYCFGFMNQNGDCYELSNPEGWKLPSEYNAVPLDWGGILDSARLGRTFAADAVRVLSRFAGAPAEADGDDDARARLALVGLIVMVCEAARMNPLRDAIARGWNTGTEFTEQLMEYIGHWELISVALLDWKDGNYGKWTMDPRLAEITGINSPIDALKVIHLVRNFSVEERQLLHYAIYGSPTDEE</sequence>
<dbReference type="EMBL" id="OZ075134">
    <property type="protein sequence ID" value="CAL4995351.1"/>
    <property type="molecule type" value="Genomic_DNA"/>
</dbReference>
<dbReference type="GO" id="GO:0090729">
    <property type="term" value="F:toxin activity"/>
    <property type="evidence" value="ECO:0007669"/>
    <property type="project" value="UniProtKB-KW"/>
</dbReference>
<dbReference type="InterPro" id="IPR046533">
    <property type="entry name" value="DUF6598"/>
</dbReference>
<feature type="region of interest" description="Disordered" evidence="2">
    <location>
        <begin position="813"/>
        <end position="898"/>
    </location>
</feature>
<dbReference type="GO" id="GO:0030598">
    <property type="term" value="F:rRNA N-glycosylase activity"/>
    <property type="evidence" value="ECO:0007669"/>
    <property type="project" value="UniProtKB-EC"/>
</dbReference>
<accession>A0ABC9B7W1</accession>
<keyword evidence="5" id="KW-1185">Reference proteome</keyword>
<evidence type="ECO:0000256" key="1">
    <source>
        <dbReference type="RuleBase" id="RU004915"/>
    </source>
</evidence>
<dbReference type="Gene3D" id="3.40.420.10">
    <property type="entry name" value="Ricin (A subunit), domain 1"/>
    <property type="match status" value="2"/>
</dbReference>
<keyword evidence="1" id="KW-0378">Hydrolase</keyword>
<dbReference type="InterPro" id="IPR036041">
    <property type="entry name" value="Ribosome-inact_prot_sf"/>
</dbReference>